<organism evidence="1 2">
    <name type="scientific">Nezara viridula</name>
    <name type="common">Southern green stink bug</name>
    <name type="synonym">Cimex viridulus</name>
    <dbReference type="NCBI Taxonomy" id="85310"/>
    <lineage>
        <taxon>Eukaryota</taxon>
        <taxon>Metazoa</taxon>
        <taxon>Ecdysozoa</taxon>
        <taxon>Arthropoda</taxon>
        <taxon>Hexapoda</taxon>
        <taxon>Insecta</taxon>
        <taxon>Pterygota</taxon>
        <taxon>Neoptera</taxon>
        <taxon>Paraneoptera</taxon>
        <taxon>Hemiptera</taxon>
        <taxon>Heteroptera</taxon>
        <taxon>Panheteroptera</taxon>
        <taxon>Pentatomomorpha</taxon>
        <taxon>Pentatomoidea</taxon>
        <taxon>Pentatomidae</taxon>
        <taxon>Pentatominae</taxon>
        <taxon>Nezara</taxon>
    </lineage>
</organism>
<gene>
    <name evidence="1" type="ORF">NEZAVI_LOCUS5437</name>
</gene>
<keyword evidence="2" id="KW-1185">Reference proteome</keyword>
<proteinExistence type="predicted"/>
<dbReference type="Proteomes" id="UP001152798">
    <property type="component" value="Chromosome 3"/>
</dbReference>
<protein>
    <submittedName>
        <fullName evidence="1">Uncharacterized protein</fullName>
    </submittedName>
</protein>
<accession>A0A9P0ECY1</accession>
<evidence type="ECO:0000313" key="1">
    <source>
        <dbReference type="EMBL" id="CAH1395105.1"/>
    </source>
</evidence>
<reference evidence="1" key="1">
    <citation type="submission" date="2022-01" db="EMBL/GenBank/DDBJ databases">
        <authorList>
            <person name="King R."/>
        </authorList>
    </citation>
    <scope>NUCLEOTIDE SEQUENCE</scope>
</reference>
<sequence length="78" mass="8729">MKLYRSRYYRSLQPHVLHWSSGTEGCGALPFSYWISHHLSPSVPAGLRLGEKKTRNRAASYLTVGNASLPPWQSGNPC</sequence>
<name>A0A9P0ECY1_NEZVI</name>
<evidence type="ECO:0000313" key="2">
    <source>
        <dbReference type="Proteomes" id="UP001152798"/>
    </source>
</evidence>
<dbReference type="AlphaFoldDB" id="A0A9P0ECY1"/>
<dbReference type="EMBL" id="OV725079">
    <property type="protein sequence ID" value="CAH1395105.1"/>
    <property type="molecule type" value="Genomic_DNA"/>
</dbReference>